<evidence type="ECO:0000256" key="2">
    <source>
        <dbReference type="ARBA" id="ARBA00022801"/>
    </source>
</evidence>
<protein>
    <submittedName>
        <fullName evidence="5">Acetyl esterase/lipase</fullName>
    </submittedName>
</protein>
<feature type="domain" description="Alpha/beta hydrolase fold-3" evidence="4">
    <location>
        <begin position="115"/>
        <end position="329"/>
    </location>
</feature>
<reference evidence="5 6" key="1">
    <citation type="submission" date="2018-06" db="EMBL/GenBank/DDBJ databases">
        <title>Genomic Encyclopedia of Type Strains, Phase IV (KMG-IV): sequencing the most valuable type-strain genomes for metagenomic binning, comparative biology and taxonomic classification.</title>
        <authorList>
            <person name="Goeker M."/>
        </authorList>
    </citation>
    <scope>NUCLEOTIDE SEQUENCE [LARGE SCALE GENOMIC DNA]</scope>
    <source>
        <strain evidence="5 6">DSM 24032</strain>
    </source>
</reference>
<evidence type="ECO:0000256" key="3">
    <source>
        <dbReference type="PROSITE-ProRule" id="PRU10038"/>
    </source>
</evidence>
<evidence type="ECO:0000313" key="5">
    <source>
        <dbReference type="EMBL" id="RBP49369.1"/>
    </source>
</evidence>
<dbReference type="InterPro" id="IPR013094">
    <property type="entry name" value="AB_hydrolase_3"/>
</dbReference>
<keyword evidence="6" id="KW-1185">Reference proteome</keyword>
<dbReference type="FunCoup" id="A0A395JIF4">
    <property type="interactions" value="344"/>
</dbReference>
<dbReference type="OrthoDB" id="9806180at2"/>
<dbReference type="Proteomes" id="UP000253083">
    <property type="component" value="Unassembled WGS sequence"/>
</dbReference>
<name>A0A395JIF4_9GAMM</name>
<dbReference type="EMBL" id="QNRT01000004">
    <property type="protein sequence ID" value="RBP49369.1"/>
    <property type="molecule type" value="Genomic_DNA"/>
</dbReference>
<dbReference type="InterPro" id="IPR029058">
    <property type="entry name" value="AB_hydrolase_fold"/>
</dbReference>
<dbReference type="PANTHER" id="PTHR48081:SF30">
    <property type="entry name" value="ACETYL-HYDROLASE LIPR-RELATED"/>
    <property type="match status" value="1"/>
</dbReference>
<dbReference type="SUPFAM" id="SSF53474">
    <property type="entry name" value="alpha/beta-Hydrolases"/>
    <property type="match status" value="1"/>
</dbReference>
<dbReference type="InParanoid" id="A0A395JIF4"/>
<gene>
    <name evidence="5" type="ORF">DFR28_104300</name>
</gene>
<evidence type="ECO:0000313" key="6">
    <source>
        <dbReference type="Proteomes" id="UP000253083"/>
    </source>
</evidence>
<sequence length="356" mass="39165">MSWLLFFAVIAIICLVALYILSGQDLRQFDSQIDDIFDAHPDDSAALKRLIPILQTVRKDASRTKSLKKGLAVVRDFADNISADLETDSEFRPVIANGVKAEWAIAKGADPQRRILFMHGGAFIFGSPKGHRKMADQLSKLANAAVLSVDYRMLPEHGRRASILDTQAAYHYILVNGPDGACPLSYLLVSGDSAGGNLCLMISSWSKKHAARRPDAVVAFSPSTDMTMTSPTVKANIKTDLMLGEGLGLLTRFPNILRAWIGFASLRMNPANELASPLFGDLAELPPTLIHASSNEMLLGESIRYVNRAKSMGSNVTLQVWKDQIHDWHLFNMGHGSANVAWQEIKKFIDQHDPAK</sequence>
<dbReference type="Pfam" id="PF07859">
    <property type="entry name" value="Abhydrolase_3"/>
    <property type="match status" value="1"/>
</dbReference>
<dbReference type="InterPro" id="IPR033140">
    <property type="entry name" value="Lipase_GDXG_put_SER_AS"/>
</dbReference>
<dbReference type="Gene3D" id="3.40.50.1820">
    <property type="entry name" value="alpha/beta hydrolase"/>
    <property type="match status" value="1"/>
</dbReference>
<comment type="similarity">
    <text evidence="1">Belongs to the 'GDXG' lipolytic enzyme family.</text>
</comment>
<dbReference type="GO" id="GO:0004806">
    <property type="term" value="F:triacylglycerol lipase activity"/>
    <property type="evidence" value="ECO:0007669"/>
    <property type="project" value="TreeGrafter"/>
</dbReference>
<keyword evidence="2" id="KW-0378">Hydrolase</keyword>
<dbReference type="PANTHER" id="PTHR48081">
    <property type="entry name" value="AB HYDROLASE SUPERFAMILY PROTEIN C4A8.06C"/>
    <property type="match status" value="1"/>
</dbReference>
<evidence type="ECO:0000256" key="1">
    <source>
        <dbReference type="ARBA" id="ARBA00010515"/>
    </source>
</evidence>
<dbReference type="AlphaFoldDB" id="A0A395JIF4"/>
<organism evidence="5 6">
    <name type="scientific">Arenicella xantha</name>
    <dbReference type="NCBI Taxonomy" id="644221"/>
    <lineage>
        <taxon>Bacteria</taxon>
        <taxon>Pseudomonadati</taxon>
        <taxon>Pseudomonadota</taxon>
        <taxon>Gammaproteobacteria</taxon>
        <taxon>Arenicellales</taxon>
        <taxon>Arenicellaceae</taxon>
        <taxon>Arenicella</taxon>
    </lineage>
</organism>
<dbReference type="PROSITE" id="PS01174">
    <property type="entry name" value="LIPASE_GDXG_SER"/>
    <property type="match status" value="1"/>
</dbReference>
<feature type="active site" evidence="3">
    <location>
        <position position="193"/>
    </location>
</feature>
<accession>A0A395JIF4</accession>
<dbReference type="RefSeq" id="WP_113955227.1">
    <property type="nucleotide sequence ID" value="NZ_QNRT01000004.1"/>
</dbReference>
<comment type="caution">
    <text evidence="5">The sequence shown here is derived from an EMBL/GenBank/DDBJ whole genome shotgun (WGS) entry which is preliminary data.</text>
</comment>
<evidence type="ECO:0000259" key="4">
    <source>
        <dbReference type="Pfam" id="PF07859"/>
    </source>
</evidence>
<dbReference type="InterPro" id="IPR050300">
    <property type="entry name" value="GDXG_lipolytic_enzyme"/>
</dbReference>
<proteinExistence type="inferred from homology"/>